<feature type="transmembrane region" description="Helical" evidence="1">
    <location>
        <begin position="217"/>
        <end position="239"/>
    </location>
</feature>
<sequence length="595" mass="69266">MKKLKETLSRANEVIFQYPIVLVMALLASVGAICMFENDNDKDLFFVYSKFTICACLGISLMFALKMLSQRIGKTLLLQLLGIIFLIGFYFILPEKQKDFTEVYGFIIAITALLSHLLVSFVAFLEKNKELGFWQYNKNLFVNIFLTAVFTGVLTGGVELAILAVDKLFDFNFNDNLYVDTLYVLAIFGSCFIFLLFNEKGLYTLEKDGTYPIILKFFTQFILIPLLLIYVVILYFYSFKILINWELPRGWVSYLILAYSIVGILALLLVYPLKEEHAKSWVKIFSKAFYFTIVPLIILLFVAIFTRILEYGYTEPRYFVLLLALWLLSIIIYFIFNKKATIKFIPVSLFIFGLFALIFPYLNAFSVAKRSQKNELLKALNDHKLLDNGKINFNKKITDTISIEIADKFEFLARRKQGEFLLNLLNKQDQVKLTETIKKGNFYSVRYDIQDKFSDVHKTSKTRPDEVQRIMIVPEKQSIAIGDYQYLLNFSRYDDEPKTLNSDEFKIVDQLTEKSSLKLLLNSKDEVDFGPQILKLFKENKEKRGTVKVPELSMETDLGMYHVKLIFKDIMSEKQPYNNRMNIYYTDAYLLIKLK</sequence>
<evidence type="ECO:0008006" key="4">
    <source>
        <dbReference type="Google" id="ProtNLM"/>
    </source>
</evidence>
<dbReference type="RefSeq" id="WP_115981221.1">
    <property type="nucleotide sequence ID" value="NZ_JAVDQS010000006.1"/>
</dbReference>
<organism evidence="2 3">
    <name type="scientific">Chryseobacterium geocarposphaerae</name>
    <dbReference type="NCBI Taxonomy" id="1416776"/>
    <lineage>
        <taxon>Bacteria</taxon>
        <taxon>Pseudomonadati</taxon>
        <taxon>Bacteroidota</taxon>
        <taxon>Flavobacteriia</taxon>
        <taxon>Flavobacteriales</taxon>
        <taxon>Weeksellaceae</taxon>
        <taxon>Chryseobacterium group</taxon>
        <taxon>Chryseobacterium</taxon>
    </lineage>
</organism>
<keyword evidence="3" id="KW-1185">Reference proteome</keyword>
<feature type="transmembrane region" description="Helical" evidence="1">
    <location>
        <begin position="76"/>
        <end position="93"/>
    </location>
</feature>
<feature type="transmembrane region" description="Helical" evidence="1">
    <location>
        <begin position="318"/>
        <end position="336"/>
    </location>
</feature>
<comment type="caution">
    <text evidence="2">The sequence shown here is derived from an EMBL/GenBank/DDBJ whole genome shotgun (WGS) entry which is preliminary data.</text>
</comment>
<keyword evidence="1" id="KW-0812">Transmembrane</keyword>
<evidence type="ECO:0000313" key="2">
    <source>
        <dbReference type="EMBL" id="MDR6405624.1"/>
    </source>
</evidence>
<keyword evidence="1" id="KW-0472">Membrane</keyword>
<feature type="transmembrane region" description="Helical" evidence="1">
    <location>
        <begin position="177"/>
        <end position="197"/>
    </location>
</feature>
<feature type="transmembrane region" description="Helical" evidence="1">
    <location>
        <begin position="140"/>
        <end position="165"/>
    </location>
</feature>
<feature type="transmembrane region" description="Helical" evidence="1">
    <location>
        <begin position="44"/>
        <end position="64"/>
    </location>
</feature>
<feature type="transmembrane region" description="Helical" evidence="1">
    <location>
        <begin position="343"/>
        <end position="362"/>
    </location>
</feature>
<dbReference type="Proteomes" id="UP001184853">
    <property type="component" value="Unassembled WGS sequence"/>
</dbReference>
<feature type="transmembrane region" description="Helical" evidence="1">
    <location>
        <begin position="284"/>
        <end position="306"/>
    </location>
</feature>
<gene>
    <name evidence="2" type="ORF">J2781_002556</name>
</gene>
<feature type="transmembrane region" description="Helical" evidence="1">
    <location>
        <begin position="20"/>
        <end position="38"/>
    </location>
</feature>
<protein>
    <recommendedName>
        <fullName evidence="4">DUF4153 domain-containing protein</fullName>
    </recommendedName>
</protein>
<reference evidence="2 3" key="1">
    <citation type="submission" date="2023-07" db="EMBL/GenBank/DDBJ databases">
        <title>Sorghum-associated microbial communities from plants grown in Nebraska, USA.</title>
        <authorList>
            <person name="Schachtman D."/>
        </authorList>
    </citation>
    <scope>NUCLEOTIDE SEQUENCE [LARGE SCALE GENOMIC DNA]</scope>
    <source>
        <strain evidence="2 3">DS1709</strain>
    </source>
</reference>
<keyword evidence="1" id="KW-1133">Transmembrane helix</keyword>
<proteinExistence type="predicted"/>
<feature type="transmembrane region" description="Helical" evidence="1">
    <location>
        <begin position="105"/>
        <end position="125"/>
    </location>
</feature>
<accession>A0ABU1LFZ6</accession>
<feature type="transmembrane region" description="Helical" evidence="1">
    <location>
        <begin position="251"/>
        <end position="272"/>
    </location>
</feature>
<evidence type="ECO:0000313" key="3">
    <source>
        <dbReference type="Proteomes" id="UP001184853"/>
    </source>
</evidence>
<dbReference type="Pfam" id="PF13687">
    <property type="entry name" value="DUF4153"/>
    <property type="match status" value="1"/>
</dbReference>
<dbReference type="InterPro" id="IPR025291">
    <property type="entry name" value="DUF4153"/>
</dbReference>
<evidence type="ECO:0000256" key="1">
    <source>
        <dbReference type="SAM" id="Phobius"/>
    </source>
</evidence>
<name>A0ABU1LFZ6_9FLAO</name>
<dbReference type="EMBL" id="JAVDQS010000006">
    <property type="protein sequence ID" value="MDR6405624.1"/>
    <property type="molecule type" value="Genomic_DNA"/>
</dbReference>